<dbReference type="InterPro" id="IPR002562">
    <property type="entry name" value="3'-5'_exonuclease_dom"/>
</dbReference>
<dbReference type="GO" id="GO:0000166">
    <property type="term" value="F:nucleotide binding"/>
    <property type="evidence" value="ECO:0007669"/>
    <property type="project" value="InterPro"/>
</dbReference>
<dbReference type="NCBIfam" id="TIGR01388">
    <property type="entry name" value="rnd"/>
    <property type="match status" value="1"/>
</dbReference>
<evidence type="ECO:0000256" key="5">
    <source>
        <dbReference type="ARBA" id="ARBA00022839"/>
    </source>
</evidence>
<dbReference type="InterPro" id="IPR006292">
    <property type="entry name" value="RNase_D"/>
</dbReference>
<keyword evidence="2" id="KW-0819">tRNA processing</keyword>
<feature type="domain" description="HRDC" evidence="6">
    <location>
        <begin position="214"/>
        <end position="294"/>
    </location>
</feature>
<evidence type="ECO:0000313" key="8">
    <source>
        <dbReference type="Proteomes" id="UP000199058"/>
    </source>
</evidence>
<accession>A0A1I1E2Y5</accession>
<keyword evidence="3" id="KW-0540">Nuclease</keyword>
<dbReference type="GO" id="GO:0008408">
    <property type="term" value="F:3'-5' exonuclease activity"/>
    <property type="evidence" value="ECO:0007669"/>
    <property type="project" value="InterPro"/>
</dbReference>
<dbReference type="PANTHER" id="PTHR47649">
    <property type="entry name" value="RIBONUCLEASE D"/>
    <property type="match status" value="1"/>
</dbReference>
<keyword evidence="8" id="KW-1185">Reference proteome</keyword>
<dbReference type="PROSITE" id="PS50967">
    <property type="entry name" value="HRDC"/>
    <property type="match status" value="1"/>
</dbReference>
<dbReference type="InterPro" id="IPR010997">
    <property type="entry name" value="HRDC-like_sf"/>
</dbReference>
<dbReference type="GO" id="GO:0003676">
    <property type="term" value="F:nucleic acid binding"/>
    <property type="evidence" value="ECO:0007669"/>
    <property type="project" value="InterPro"/>
</dbReference>
<dbReference type="CDD" id="cd06142">
    <property type="entry name" value="RNaseD_exo"/>
    <property type="match status" value="1"/>
</dbReference>
<name>A0A1I1E2Y5_9GAMM</name>
<dbReference type="PANTHER" id="PTHR47649:SF1">
    <property type="entry name" value="RIBONUCLEASE D"/>
    <property type="match status" value="1"/>
</dbReference>
<dbReference type="RefSeq" id="WP_091958137.1">
    <property type="nucleotide sequence ID" value="NZ_FOLH01000001.1"/>
</dbReference>
<dbReference type="SMART" id="SM00341">
    <property type="entry name" value="HRDC"/>
    <property type="match status" value="1"/>
</dbReference>
<evidence type="ECO:0000256" key="3">
    <source>
        <dbReference type="ARBA" id="ARBA00022722"/>
    </source>
</evidence>
<protein>
    <submittedName>
        <fullName evidence="7">Ribonuclease D</fullName>
    </submittedName>
</protein>
<sequence>MTSTPGLPHIWVDQDTQLAELCEHWQTADELAMDTEFIRTDTFFPRPALFQIGDGAACYLLDVLALTNLEPLKKLLSVGPLKVFHSCSEDLEMLNHWLGVLPQPMVDTQLAAGFALKDAGKGYQRLVEDLLGIHLEKGETRSDWLQRPLTPAQEKYAAQDVEYLLPLWQELKKRLQDQGWLDAVLEESQWQVSEVATQESGQSWLRLKQAWQLDARQLAILQALADWREETARTRDRPRNRVASDVLLQALASKEPSHPAAMTGLPEASPGWIKRYAQEVLPIIAEAGKIEEAAWPETRISPLSREYKQTRKQLRQALAEQAEKLDVPQELLARRKQQDAWLHELLKERKPELPAGYPAWKQGVLQEALNSLKVDES</sequence>
<dbReference type="InterPro" id="IPR002121">
    <property type="entry name" value="HRDC_dom"/>
</dbReference>
<dbReference type="EMBL" id="FOLH01000001">
    <property type="protein sequence ID" value="SFB81639.1"/>
    <property type="molecule type" value="Genomic_DNA"/>
</dbReference>
<keyword evidence="4" id="KW-0378">Hydrolase</keyword>
<evidence type="ECO:0000256" key="2">
    <source>
        <dbReference type="ARBA" id="ARBA00022694"/>
    </source>
</evidence>
<dbReference type="STRING" id="1122252.SAMN05660443_0310"/>
<dbReference type="SMART" id="SM00474">
    <property type="entry name" value="35EXOc"/>
    <property type="match status" value="1"/>
</dbReference>
<organism evidence="7 8">
    <name type="scientific">Marinospirillum celere</name>
    <dbReference type="NCBI Taxonomy" id="1122252"/>
    <lineage>
        <taxon>Bacteria</taxon>
        <taxon>Pseudomonadati</taxon>
        <taxon>Pseudomonadota</taxon>
        <taxon>Gammaproteobacteria</taxon>
        <taxon>Oceanospirillales</taxon>
        <taxon>Oceanospirillaceae</taxon>
        <taxon>Marinospirillum</taxon>
    </lineage>
</organism>
<dbReference type="InterPro" id="IPR036397">
    <property type="entry name" value="RNaseH_sf"/>
</dbReference>
<dbReference type="AlphaFoldDB" id="A0A1I1E2Y5"/>
<dbReference type="OrthoDB" id="9800549at2"/>
<evidence type="ECO:0000256" key="1">
    <source>
        <dbReference type="ARBA" id="ARBA00022490"/>
    </source>
</evidence>
<reference evidence="7 8" key="1">
    <citation type="submission" date="2016-10" db="EMBL/GenBank/DDBJ databases">
        <authorList>
            <person name="de Groot N.N."/>
        </authorList>
    </citation>
    <scope>NUCLEOTIDE SEQUENCE [LARGE SCALE GENOMIC DNA]</scope>
    <source>
        <strain evidence="7 8">DSM 18438</strain>
    </source>
</reference>
<dbReference type="InterPro" id="IPR044876">
    <property type="entry name" value="HRDC_dom_sf"/>
</dbReference>
<dbReference type="Pfam" id="PF01612">
    <property type="entry name" value="DNA_pol_A_exo1"/>
    <property type="match status" value="1"/>
</dbReference>
<dbReference type="Pfam" id="PF00570">
    <property type="entry name" value="HRDC"/>
    <property type="match status" value="1"/>
</dbReference>
<keyword evidence="5" id="KW-0269">Exonuclease</keyword>
<evidence type="ECO:0000259" key="6">
    <source>
        <dbReference type="PROSITE" id="PS50967"/>
    </source>
</evidence>
<dbReference type="GO" id="GO:0008033">
    <property type="term" value="P:tRNA processing"/>
    <property type="evidence" value="ECO:0007669"/>
    <property type="project" value="UniProtKB-KW"/>
</dbReference>
<dbReference type="InterPro" id="IPR051086">
    <property type="entry name" value="RNase_D-like"/>
</dbReference>
<proteinExistence type="predicted"/>
<dbReference type="GO" id="GO:0033890">
    <property type="term" value="F:ribonuclease D activity"/>
    <property type="evidence" value="ECO:0007669"/>
    <property type="project" value="InterPro"/>
</dbReference>
<dbReference type="Proteomes" id="UP000199058">
    <property type="component" value="Unassembled WGS sequence"/>
</dbReference>
<dbReference type="InterPro" id="IPR012337">
    <property type="entry name" value="RNaseH-like_sf"/>
</dbReference>
<dbReference type="SUPFAM" id="SSF53098">
    <property type="entry name" value="Ribonuclease H-like"/>
    <property type="match status" value="1"/>
</dbReference>
<gene>
    <name evidence="7" type="ORF">SAMN05660443_0310</name>
</gene>
<dbReference type="SUPFAM" id="SSF47819">
    <property type="entry name" value="HRDC-like"/>
    <property type="match status" value="2"/>
</dbReference>
<evidence type="ECO:0000256" key="4">
    <source>
        <dbReference type="ARBA" id="ARBA00022801"/>
    </source>
</evidence>
<evidence type="ECO:0000313" key="7">
    <source>
        <dbReference type="EMBL" id="SFB81639.1"/>
    </source>
</evidence>
<dbReference type="Gene3D" id="3.30.420.10">
    <property type="entry name" value="Ribonuclease H-like superfamily/Ribonuclease H"/>
    <property type="match status" value="1"/>
</dbReference>
<dbReference type="Gene3D" id="1.10.150.80">
    <property type="entry name" value="HRDC domain"/>
    <property type="match status" value="2"/>
</dbReference>
<keyword evidence="1" id="KW-0963">Cytoplasm</keyword>